<dbReference type="Pfam" id="PF13242">
    <property type="entry name" value="Hydrolase_like"/>
    <property type="match status" value="1"/>
</dbReference>
<comment type="caution">
    <text evidence="6">The sequence shown here is derived from an EMBL/GenBank/DDBJ whole genome shotgun (WGS) entry which is preliminary data.</text>
</comment>
<dbReference type="InterPro" id="IPR036412">
    <property type="entry name" value="HAD-like_sf"/>
</dbReference>
<name>A0A7W9SS93_ARMRO</name>
<feature type="binding site" evidence="5">
    <location>
        <position position="213"/>
    </location>
    <ligand>
        <name>Mg(2+)</name>
        <dbReference type="ChEBI" id="CHEBI:18420"/>
    </ligand>
</feature>
<keyword evidence="1 6" id="KW-0378">Hydrolase</keyword>
<dbReference type="PANTHER" id="PTHR19288:SF46">
    <property type="entry name" value="HALOACID DEHALOGENASE-LIKE HYDROLASE DOMAIN-CONTAINING PROTEIN 2"/>
    <property type="match status" value="1"/>
</dbReference>
<dbReference type="GO" id="GO:0005737">
    <property type="term" value="C:cytoplasm"/>
    <property type="evidence" value="ECO:0007669"/>
    <property type="project" value="TreeGrafter"/>
</dbReference>
<keyword evidence="5" id="KW-0460">Magnesium</keyword>
<dbReference type="PANTHER" id="PTHR19288">
    <property type="entry name" value="4-NITROPHENYLPHOSPHATASE-RELATED"/>
    <property type="match status" value="1"/>
</dbReference>
<dbReference type="Proteomes" id="UP000520814">
    <property type="component" value="Unassembled WGS sequence"/>
</dbReference>
<feature type="active site" description="Proton donor" evidence="3">
    <location>
        <position position="10"/>
    </location>
</feature>
<dbReference type="PIRSF" id="PIRSF000915">
    <property type="entry name" value="PGP-type_phosphatase"/>
    <property type="match status" value="1"/>
</dbReference>
<organism evidence="6 7">
    <name type="scientific">Armatimonas rosea</name>
    <dbReference type="NCBI Taxonomy" id="685828"/>
    <lineage>
        <taxon>Bacteria</taxon>
        <taxon>Bacillati</taxon>
        <taxon>Armatimonadota</taxon>
        <taxon>Armatimonadia</taxon>
        <taxon>Armatimonadales</taxon>
        <taxon>Armatimonadaceae</taxon>
        <taxon>Armatimonas</taxon>
    </lineage>
</organism>
<feature type="active site" description="Nucleophile" evidence="3">
    <location>
        <position position="8"/>
    </location>
</feature>
<gene>
    <name evidence="6" type="ORF">HNQ39_002850</name>
</gene>
<evidence type="ECO:0000256" key="5">
    <source>
        <dbReference type="PIRSR" id="PIRSR000915-3"/>
    </source>
</evidence>
<dbReference type="GO" id="GO:0046872">
    <property type="term" value="F:metal ion binding"/>
    <property type="evidence" value="ECO:0007669"/>
    <property type="project" value="UniProtKB-KW"/>
</dbReference>
<sequence>MPSIYVFDLDGVLWRGESVVPGAPEAIARLRAAGKRLYFLTNNSSQPRRVYVEKLTRLGMPAQESEIATSASITAAYLQQQGAAGKSVFAVGGPGIHDELGRVGIEVVSVADPEERDLACSYVVVGLDKDFRYETLRRAQQCLLRGATFIATNRDGQYPVEQGVIPGGGSIVAAIATAAEREPLTMGKPEPLGLQLLLQLAGVSPDDAVMVGDRLDTDILCGNRCGVPTALVLTGVGTREQAAAAPPGLAPTRVIATLAEL</sequence>
<feature type="binding site" evidence="4">
    <location>
        <position position="188"/>
    </location>
    <ligand>
        <name>substrate</name>
    </ligand>
</feature>
<dbReference type="RefSeq" id="WP_184197159.1">
    <property type="nucleotide sequence ID" value="NZ_JACHGW010000002.1"/>
</dbReference>
<dbReference type="InterPro" id="IPR006357">
    <property type="entry name" value="HAD-SF_hydro_IIA"/>
</dbReference>
<protein>
    <submittedName>
        <fullName evidence="6">4-nitrophenyl phosphatase</fullName>
        <ecNumber evidence="6">3.1.3.41</ecNumber>
    </submittedName>
</protein>
<evidence type="ECO:0000256" key="4">
    <source>
        <dbReference type="PIRSR" id="PIRSR000915-2"/>
    </source>
</evidence>
<dbReference type="InterPro" id="IPR006349">
    <property type="entry name" value="PGP_euk"/>
</dbReference>
<dbReference type="Gene3D" id="3.40.50.1000">
    <property type="entry name" value="HAD superfamily/HAD-like"/>
    <property type="match status" value="2"/>
</dbReference>
<evidence type="ECO:0000313" key="6">
    <source>
        <dbReference type="EMBL" id="MBB6051059.1"/>
    </source>
</evidence>
<dbReference type="EMBL" id="JACHGW010000002">
    <property type="protein sequence ID" value="MBB6051059.1"/>
    <property type="molecule type" value="Genomic_DNA"/>
</dbReference>
<accession>A0A7W9SS93</accession>
<dbReference type="SUPFAM" id="SSF56784">
    <property type="entry name" value="HAD-like"/>
    <property type="match status" value="1"/>
</dbReference>
<proteinExistence type="inferred from homology"/>
<dbReference type="AlphaFoldDB" id="A0A7W9SS93"/>
<dbReference type="InterPro" id="IPR023214">
    <property type="entry name" value="HAD_sf"/>
</dbReference>
<comment type="similarity">
    <text evidence="2">Belongs to the HAD-like hydrolase superfamily.</text>
</comment>
<dbReference type="NCBIfam" id="TIGR01452">
    <property type="entry name" value="PGP_euk"/>
    <property type="match status" value="1"/>
</dbReference>
<evidence type="ECO:0000256" key="2">
    <source>
        <dbReference type="PIRNR" id="PIRNR000915"/>
    </source>
</evidence>
<feature type="binding site" evidence="5">
    <location>
        <position position="8"/>
    </location>
    <ligand>
        <name>Mg(2+)</name>
        <dbReference type="ChEBI" id="CHEBI:18420"/>
    </ligand>
</feature>
<dbReference type="EC" id="3.1.3.41" evidence="6"/>
<dbReference type="Pfam" id="PF13344">
    <property type="entry name" value="Hydrolase_6"/>
    <property type="match status" value="1"/>
</dbReference>
<comment type="cofactor">
    <cofactor evidence="5">
        <name>Mg(2+)</name>
        <dbReference type="ChEBI" id="CHEBI:18420"/>
    </cofactor>
    <text evidence="5">Divalent metal ions. Mg(2+) is the most effective.</text>
</comment>
<dbReference type="NCBIfam" id="TIGR01460">
    <property type="entry name" value="HAD-SF-IIA"/>
    <property type="match status" value="1"/>
</dbReference>
<evidence type="ECO:0000256" key="3">
    <source>
        <dbReference type="PIRSR" id="PIRSR000915-1"/>
    </source>
</evidence>
<feature type="binding site" evidence="5">
    <location>
        <position position="10"/>
    </location>
    <ligand>
        <name>Mg(2+)</name>
        <dbReference type="ChEBI" id="CHEBI:18420"/>
    </ligand>
</feature>
<evidence type="ECO:0000256" key="1">
    <source>
        <dbReference type="ARBA" id="ARBA00022801"/>
    </source>
</evidence>
<evidence type="ECO:0000313" key="7">
    <source>
        <dbReference type="Proteomes" id="UP000520814"/>
    </source>
</evidence>
<reference evidence="6 7" key="1">
    <citation type="submission" date="2020-08" db="EMBL/GenBank/DDBJ databases">
        <title>Genomic Encyclopedia of Type Strains, Phase IV (KMG-IV): sequencing the most valuable type-strain genomes for metagenomic binning, comparative biology and taxonomic classification.</title>
        <authorList>
            <person name="Goeker M."/>
        </authorList>
    </citation>
    <scope>NUCLEOTIDE SEQUENCE [LARGE SCALE GENOMIC DNA]</scope>
    <source>
        <strain evidence="6 7">DSM 23562</strain>
    </source>
</reference>
<dbReference type="GO" id="GO:0016791">
    <property type="term" value="F:phosphatase activity"/>
    <property type="evidence" value="ECO:0007669"/>
    <property type="project" value="InterPro"/>
</dbReference>
<keyword evidence="5" id="KW-0479">Metal-binding</keyword>
<keyword evidence="7" id="KW-1185">Reference proteome</keyword>